<gene>
    <name evidence="1" type="ORF">KCX82_14040</name>
</gene>
<dbReference type="AlphaFoldDB" id="A0A8J8B458"/>
<name>A0A8J8B458_9FIRM</name>
<feature type="non-terminal residue" evidence="1">
    <location>
        <position position="1"/>
    </location>
</feature>
<reference evidence="1" key="1">
    <citation type="submission" date="2021-04" db="EMBL/GenBank/DDBJ databases">
        <title>Sinoanaerobacter chloroacetimidivorans sp. nov., an obligate anaerobic bacterium isolated from anaerobic sludge.</title>
        <authorList>
            <person name="Bao Y."/>
        </authorList>
    </citation>
    <scope>NUCLEOTIDE SEQUENCE</scope>
    <source>
        <strain evidence="1">BAD-6</strain>
    </source>
</reference>
<evidence type="ECO:0000313" key="2">
    <source>
        <dbReference type="Proteomes" id="UP000675664"/>
    </source>
</evidence>
<evidence type="ECO:0000313" key="1">
    <source>
        <dbReference type="EMBL" id="MBR0599005.1"/>
    </source>
</evidence>
<protein>
    <submittedName>
        <fullName evidence="1">Uncharacterized protein</fullName>
    </submittedName>
</protein>
<comment type="caution">
    <text evidence="1">The sequence shown here is derived from an EMBL/GenBank/DDBJ whole genome shotgun (WGS) entry which is preliminary data.</text>
</comment>
<accession>A0A8J8B458</accession>
<reference evidence="1" key="2">
    <citation type="submission" date="2021-04" db="EMBL/GenBank/DDBJ databases">
        <authorList>
            <person name="Liu J."/>
        </authorList>
    </citation>
    <scope>NUCLEOTIDE SEQUENCE</scope>
    <source>
        <strain evidence="1">BAD-6</strain>
    </source>
</reference>
<organism evidence="1 2">
    <name type="scientific">Sinanaerobacter chloroacetimidivorans</name>
    <dbReference type="NCBI Taxonomy" id="2818044"/>
    <lineage>
        <taxon>Bacteria</taxon>
        <taxon>Bacillati</taxon>
        <taxon>Bacillota</taxon>
        <taxon>Clostridia</taxon>
        <taxon>Peptostreptococcales</taxon>
        <taxon>Anaerovoracaceae</taxon>
        <taxon>Sinanaerobacter</taxon>
    </lineage>
</organism>
<keyword evidence="2" id="KW-1185">Reference proteome</keyword>
<dbReference type="Proteomes" id="UP000675664">
    <property type="component" value="Unassembled WGS sequence"/>
</dbReference>
<sequence>SRPFFDLLKGMRDFAPTNVSAVLHLPVQQAWTVSLQKASPVPFADIRRPFGFSSLMLLRHKKIHPKRSVFFYGEA</sequence>
<dbReference type="EMBL" id="JAGSND010000009">
    <property type="protein sequence ID" value="MBR0599005.1"/>
    <property type="molecule type" value="Genomic_DNA"/>
</dbReference>
<dbReference type="RefSeq" id="WP_227019131.1">
    <property type="nucleotide sequence ID" value="NZ_JAGSND010000009.1"/>
</dbReference>
<proteinExistence type="predicted"/>